<evidence type="ECO:0000313" key="5">
    <source>
        <dbReference type="Proteomes" id="UP001162131"/>
    </source>
</evidence>
<dbReference type="Pfam" id="PF01852">
    <property type="entry name" value="START"/>
    <property type="match status" value="1"/>
</dbReference>
<dbReference type="CDD" id="cd00177">
    <property type="entry name" value="START"/>
    <property type="match status" value="1"/>
</dbReference>
<reference evidence="4" key="1">
    <citation type="submission" date="2021-09" db="EMBL/GenBank/DDBJ databases">
        <authorList>
            <consortium name="AG Swart"/>
            <person name="Singh M."/>
            <person name="Singh A."/>
            <person name="Seah K."/>
            <person name="Emmerich C."/>
        </authorList>
    </citation>
    <scope>NUCLEOTIDE SEQUENCE</scope>
    <source>
        <strain evidence="4">ATCC30299</strain>
    </source>
</reference>
<accession>A0AAU9K1X7</accession>
<dbReference type="SUPFAM" id="SSF55961">
    <property type="entry name" value="Bet v1-like"/>
    <property type="match status" value="1"/>
</dbReference>
<comment type="caution">
    <text evidence="4">The sequence shown here is derived from an EMBL/GenBank/DDBJ whole genome shotgun (WGS) entry which is preliminary data.</text>
</comment>
<feature type="region of interest" description="Disordered" evidence="1">
    <location>
        <begin position="392"/>
        <end position="433"/>
    </location>
</feature>
<dbReference type="GO" id="GO:0008289">
    <property type="term" value="F:lipid binding"/>
    <property type="evidence" value="ECO:0007669"/>
    <property type="project" value="InterPro"/>
</dbReference>
<feature type="domain" description="START" evidence="3">
    <location>
        <begin position="483"/>
        <end position="668"/>
    </location>
</feature>
<dbReference type="SMART" id="SM00234">
    <property type="entry name" value="START"/>
    <property type="match status" value="1"/>
</dbReference>
<evidence type="ECO:0000256" key="1">
    <source>
        <dbReference type="SAM" id="MobiDB-lite"/>
    </source>
</evidence>
<sequence>MGHRKHRKTRSCAVVSEIFPRVVQPELNCYELDLQKICETLGKTDRRYLGTIIGGSILAVLGFVIFTGATVVGGIVGGVLGLGIGHALGRTWKRSKIPKNSLTKEKEYEFRLTCLMYYMKKLKKSKIPISDFAGILEHIINEYRPAFILQLHNPAIMKEVQNLKKFLSKNVPHAALINSVAELRYSVDFNVNTSITAARLKHVYIPIMQLLKETPDREDHELEAVRQIELLISRKKTKKILKNSQAHEEDLIEQVLPCSALHCSQASHNFPSCKAINDLDYFLKTKGECFKRKSWENKVISERLLFRRASIPGYTRSSPYHKLQFKDIERLAMISSISSSITTFTSPIFAKAEEEPAESVASDLESVANERDITIKIESPIRTYDKKFTSSIIPPKSPPPPFQGLVNDIDQSVSSEEAEEEKSPDQSRSMRESFEIQRASSIKKLQNSPEIDKQINTVKIDVSIHKFQSDFDLLLEIEKEVNSDKIWRHVVDKPGTQCYQKKVSDSPICMIKAFCEVDYPAETVYKAIWDTTVRTEWDKLFHEFKIIDKTADYEVLYYMIKTPMGITRRDWLQRRIELRNYPEPNTIMLHFISMEHPMMPPRKGVIRAETLISGYIIRPMTQRSCKVTIITQNDVKGLIPTYLVNKFAAKAPADWCTNMRRGCKLIAGY</sequence>
<dbReference type="GO" id="GO:0005737">
    <property type="term" value="C:cytoplasm"/>
    <property type="evidence" value="ECO:0007669"/>
    <property type="project" value="UniProtKB-ARBA"/>
</dbReference>
<gene>
    <name evidence="4" type="ORF">BSTOLATCC_MIC55691</name>
</gene>
<organism evidence="4 5">
    <name type="scientific">Blepharisma stoltei</name>
    <dbReference type="NCBI Taxonomy" id="1481888"/>
    <lineage>
        <taxon>Eukaryota</taxon>
        <taxon>Sar</taxon>
        <taxon>Alveolata</taxon>
        <taxon>Ciliophora</taxon>
        <taxon>Postciliodesmatophora</taxon>
        <taxon>Heterotrichea</taxon>
        <taxon>Heterotrichida</taxon>
        <taxon>Blepharismidae</taxon>
        <taxon>Blepharisma</taxon>
    </lineage>
</organism>
<dbReference type="InterPro" id="IPR002913">
    <property type="entry name" value="START_lipid-bd_dom"/>
</dbReference>
<keyword evidence="2" id="KW-0472">Membrane</keyword>
<feature type="compositionally biased region" description="Basic and acidic residues" evidence="1">
    <location>
        <begin position="421"/>
        <end position="433"/>
    </location>
</feature>
<keyword evidence="2" id="KW-0812">Transmembrane</keyword>
<evidence type="ECO:0000256" key="2">
    <source>
        <dbReference type="SAM" id="Phobius"/>
    </source>
</evidence>
<dbReference type="EMBL" id="CAJZBQ010000054">
    <property type="protein sequence ID" value="CAG9332240.1"/>
    <property type="molecule type" value="Genomic_DNA"/>
</dbReference>
<protein>
    <recommendedName>
        <fullName evidence="3">START domain-containing protein</fullName>
    </recommendedName>
</protein>
<dbReference type="InterPro" id="IPR051213">
    <property type="entry name" value="START_lipid_transfer"/>
</dbReference>
<keyword evidence="2" id="KW-1133">Transmembrane helix</keyword>
<feature type="transmembrane region" description="Helical" evidence="2">
    <location>
        <begin position="48"/>
        <end position="66"/>
    </location>
</feature>
<dbReference type="Gene3D" id="3.30.530.20">
    <property type="match status" value="1"/>
</dbReference>
<dbReference type="PANTHER" id="PTHR19308:SF14">
    <property type="entry name" value="START DOMAIN-CONTAINING PROTEIN"/>
    <property type="match status" value="1"/>
</dbReference>
<evidence type="ECO:0000259" key="3">
    <source>
        <dbReference type="PROSITE" id="PS50848"/>
    </source>
</evidence>
<dbReference type="PANTHER" id="PTHR19308">
    <property type="entry name" value="PHOSPHATIDYLCHOLINE TRANSFER PROTEIN"/>
    <property type="match status" value="1"/>
</dbReference>
<dbReference type="InterPro" id="IPR023393">
    <property type="entry name" value="START-like_dom_sf"/>
</dbReference>
<dbReference type="PROSITE" id="PS50848">
    <property type="entry name" value="START"/>
    <property type="match status" value="1"/>
</dbReference>
<keyword evidence="5" id="KW-1185">Reference proteome</keyword>
<name>A0AAU9K1X7_9CILI</name>
<dbReference type="Proteomes" id="UP001162131">
    <property type="component" value="Unassembled WGS sequence"/>
</dbReference>
<evidence type="ECO:0000313" key="4">
    <source>
        <dbReference type="EMBL" id="CAG9332240.1"/>
    </source>
</evidence>
<dbReference type="AlphaFoldDB" id="A0AAU9K1X7"/>
<proteinExistence type="predicted"/>